<feature type="domain" description="Ketoreductase" evidence="3">
    <location>
        <begin position="7"/>
        <end position="185"/>
    </location>
</feature>
<dbReference type="Pfam" id="PF00106">
    <property type="entry name" value="adh_short"/>
    <property type="match status" value="1"/>
</dbReference>
<reference evidence="4" key="1">
    <citation type="submission" date="2019-08" db="EMBL/GenBank/DDBJ databases">
        <authorList>
            <person name="Kucharzyk K."/>
            <person name="Murdoch R.W."/>
            <person name="Higgins S."/>
            <person name="Loffler F."/>
        </authorList>
    </citation>
    <scope>NUCLEOTIDE SEQUENCE</scope>
</reference>
<dbReference type="AlphaFoldDB" id="A0A644TIE6"/>
<dbReference type="PANTHER" id="PTHR43976:SF16">
    <property type="entry name" value="SHORT-CHAIN DEHYDROGENASE_REDUCTASE FAMILY PROTEIN"/>
    <property type="match status" value="1"/>
</dbReference>
<dbReference type="PRINTS" id="PR00081">
    <property type="entry name" value="GDHRDH"/>
</dbReference>
<dbReference type="SUPFAM" id="SSF51735">
    <property type="entry name" value="NAD(P)-binding Rossmann-fold domains"/>
    <property type="match status" value="1"/>
</dbReference>
<accession>A0A644TIE6</accession>
<dbReference type="InterPro" id="IPR020904">
    <property type="entry name" value="Sc_DH/Rdtase_CS"/>
</dbReference>
<dbReference type="InterPro" id="IPR051911">
    <property type="entry name" value="SDR_oxidoreductase"/>
</dbReference>
<dbReference type="InterPro" id="IPR002347">
    <property type="entry name" value="SDR_fam"/>
</dbReference>
<gene>
    <name evidence="4" type="ORF">SDC9_12167</name>
</gene>
<dbReference type="EMBL" id="VSSQ01000032">
    <property type="protein sequence ID" value="MPL66489.1"/>
    <property type="molecule type" value="Genomic_DNA"/>
</dbReference>
<evidence type="ECO:0000256" key="1">
    <source>
        <dbReference type="ARBA" id="ARBA00006484"/>
    </source>
</evidence>
<comment type="similarity">
    <text evidence="1">Belongs to the short-chain dehydrogenases/reductases (SDR) family.</text>
</comment>
<organism evidence="4">
    <name type="scientific">bioreactor metagenome</name>
    <dbReference type="NCBI Taxonomy" id="1076179"/>
    <lineage>
        <taxon>unclassified sequences</taxon>
        <taxon>metagenomes</taxon>
        <taxon>ecological metagenomes</taxon>
    </lineage>
</organism>
<protein>
    <recommendedName>
        <fullName evidence="3">Ketoreductase domain-containing protein</fullName>
    </recommendedName>
</protein>
<evidence type="ECO:0000256" key="2">
    <source>
        <dbReference type="ARBA" id="ARBA00023002"/>
    </source>
</evidence>
<dbReference type="PRINTS" id="PR00080">
    <property type="entry name" value="SDRFAMILY"/>
</dbReference>
<sequence>MRREEKKVALVTGASKGIGAALAGYLLGQGFVVYGTGRNPQAPGGHTSSAPTMLRMDITDPASVRNALAQLLEKEGRIDLLVNNAGLHVVGVLETMPLSEFEKCWRTNCLGALLVSRAVAPWMKKQGGGHIINISSVGGTLGLPFQGAYSASKFALEGLSESLRAELGSFGIKVVLIQPGDIRHQDCRVESPPPEEYAEVYKKVMRVAWDDEEKGYPPERLGPLIMKILAKKNPKLRYGFGSAFQRAVPTLKRLLPWGLFERALRLYYKF</sequence>
<keyword evidence="2" id="KW-0560">Oxidoreductase</keyword>
<dbReference type="CDD" id="cd05374">
    <property type="entry name" value="17beta-HSD-like_SDR_c"/>
    <property type="match status" value="1"/>
</dbReference>
<dbReference type="GO" id="GO:0016491">
    <property type="term" value="F:oxidoreductase activity"/>
    <property type="evidence" value="ECO:0007669"/>
    <property type="project" value="UniProtKB-KW"/>
</dbReference>
<dbReference type="InterPro" id="IPR057326">
    <property type="entry name" value="KR_dom"/>
</dbReference>
<evidence type="ECO:0000259" key="3">
    <source>
        <dbReference type="SMART" id="SM00822"/>
    </source>
</evidence>
<comment type="caution">
    <text evidence="4">The sequence shown here is derived from an EMBL/GenBank/DDBJ whole genome shotgun (WGS) entry which is preliminary data.</text>
</comment>
<dbReference type="Gene3D" id="3.40.50.720">
    <property type="entry name" value="NAD(P)-binding Rossmann-like Domain"/>
    <property type="match status" value="1"/>
</dbReference>
<dbReference type="InterPro" id="IPR036291">
    <property type="entry name" value="NAD(P)-bd_dom_sf"/>
</dbReference>
<dbReference type="PANTHER" id="PTHR43976">
    <property type="entry name" value="SHORT CHAIN DEHYDROGENASE"/>
    <property type="match status" value="1"/>
</dbReference>
<dbReference type="SMART" id="SM00822">
    <property type="entry name" value="PKS_KR"/>
    <property type="match status" value="1"/>
</dbReference>
<evidence type="ECO:0000313" key="4">
    <source>
        <dbReference type="EMBL" id="MPL66489.1"/>
    </source>
</evidence>
<proteinExistence type="inferred from homology"/>
<dbReference type="PROSITE" id="PS00061">
    <property type="entry name" value="ADH_SHORT"/>
    <property type="match status" value="1"/>
</dbReference>
<name>A0A644TIE6_9ZZZZ</name>